<dbReference type="InterPro" id="IPR004143">
    <property type="entry name" value="BPL_LPL_catalytic"/>
</dbReference>
<accession>A0A9E5MP04</accession>
<dbReference type="AlphaFoldDB" id="A0A9E5MP04"/>
<comment type="caution">
    <text evidence="3">The sequence shown here is derived from an EMBL/GenBank/DDBJ whole genome shotgun (WGS) entry which is preliminary data.</text>
</comment>
<keyword evidence="4" id="KW-1185">Reference proteome</keyword>
<feature type="region of interest" description="Disordered" evidence="1">
    <location>
        <begin position="239"/>
        <end position="272"/>
    </location>
</feature>
<dbReference type="EMBL" id="JAAONZ010000019">
    <property type="protein sequence ID" value="NHO67703.1"/>
    <property type="molecule type" value="Genomic_DNA"/>
</dbReference>
<dbReference type="SUPFAM" id="SSF55681">
    <property type="entry name" value="Class II aaRS and biotin synthetases"/>
    <property type="match status" value="1"/>
</dbReference>
<feature type="compositionally biased region" description="Basic and acidic residues" evidence="1">
    <location>
        <begin position="258"/>
        <end position="272"/>
    </location>
</feature>
<evidence type="ECO:0000256" key="1">
    <source>
        <dbReference type="SAM" id="MobiDB-lite"/>
    </source>
</evidence>
<dbReference type="Gene3D" id="3.30.930.10">
    <property type="entry name" value="Bira Bifunctional Protein, Domain 2"/>
    <property type="match status" value="1"/>
</dbReference>
<dbReference type="Proteomes" id="UP000787472">
    <property type="component" value="Unassembled WGS sequence"/>
</dbReference>
<dbReference type="Pfam" id="PF16917">
    <property type="entry name" value="BPL_LplA_LipB_2"/>
    <property type="match status" value="1"/>
</dbReference>
<protein>
    <recommendedName>
        <fullName evidence="2">BPL/LPL catalytic domain-containing protein</fullName>
    </recommendedName>
</protein>
<sequence length="272" mass="29379">MIEAPQFPPLFSGEVVPAPVDPFDKAVSQAIAGIDAGTIFYSEGLDSLRAALVLAPETPLEDAIQAVYVVQLGLAESLGALAPAEVPVQFQWPDRIKVNGAVCACVRFAADVSAPRAQPNWLVIGIEVAFMPSSDEPGEHPDQTCLYEEGCGDIAPMALLESWSKHTLWWLTCFMDSGFERVHREWRARCDSLGDRVDQPKTGLLVGLDDKGRMLLRHGGITETLSLIDFAEPAARTLGAMTPSTGKPSAEKHHAKSPRAEKMSTDDTRGSL</sequence>
<evidence type="ECO:0000313" key="3">
    <source>
        <dbReference type="EMBL" id="NHO67703.1"/>
    </source>
</evidence>
<dbReference type="RefSeq" id="WP_167190928.1">
    <property type="nucleotide sequence ID" value="NZ_JAAONZ010000019.1"/>
</dbReference>
<reference evidence="3" key="1">
    <citation type="submission" date="2020-03" db="EMBL/GenBank/DDBJ databases">
        <authorList>
            <person name="Guo F."/>
        </authorList>
    </citation>
    <scope>NUCLEOTIDE SEQUENCE</scope>
    <source>
        <strain evidence="3">JCM 30134</strain>
    </source>
</reference>
<gene>
    <name evidence="3" type="ORF">G8770_19325</name>
</gene>
<evidence type="ECO:0000259" key="2">
    <source>
        <dbReference type="Pfam" id="PF16917"/>
    </source>
</evidence>
<proteinExistence type="predicted"/>
<evidence type="ECO:0000313" key="4">
    <source>
        <dbReference type="Proteomes" id="UP000787472"/>
    </source>
</evidence>
<feature type="domain" description="BPL/LPL catalytic" evidence="2">
    <location>
        <begin position="7"/>
        <end position="187"/>
    </location>
</feature>
<dbReference type="InterPro" id="IPR045864">
    <property type="entry name" value="aa-tRNA-synth_II/BPL/LPL"/>
</dbReference>
<name>A0A9E5MP04_9GAMM</name>
<organism evidence="3 4">
    <name type="scientific">Pseudomaricurvus hydrocarbonicus</name>
    <dbReference type="NCBI Taxonomy" id="1470433"/>
    <lineage>
        <taxon>Bacteria</taxon>
        <taxon>Pseudomonadati</taxon>
        <taxon>Pseudomonadota</taxon>
        <taxon>Gammaproteobacteria</taxon>
        <taxon>Cellvibrionales</taxon>
        <taxon>Cellvibrionaceae</taxon>
        <taxon>Pseudomaricurvus</taxon>
    </lineage>
</organism>